<comment type="similarity">
    <text evidence="6">Belongs to the RnfG family.</text>
</comment>
<dbReference type="InterPro" id="IPR007329">
    <property type="entry name" value="FMN-bd"/>
</dbReference>
<keyword evidence="6" id="KW-1278">Translocase</keyword>
<dbReference type="RefSeq" id="WP_206582034.1">
    <property type="nucleotide sequence ID" value="NZ_JAFJZZ010000002.1"/>
</dbReference>
<dbReference type="Gene3D" id="3.90.1010.20">
    <property type="match status" value="1"/>
</dbReference>
<feature type="modified residue" description="FMN phosphoryl threonine" evidence="6">
    <location>
        <position position="163"/>
    </location>
</feature>
<dbReference type="PIRSF" id="PIRSF006091">
    <property type="entry name" value="E_trnsport_RnfG"/>
    <property type="match status" value="1"/>
</dbReference>
<gene>
    <name evidence="6" type="primary">rnfG</name>
    <name evidence="8" type="ORF">JYB65_07505</name>
</gene>
<dbReference type="Proteomes" id="UP000664545">
    <property type="component" value="Unassembled WGS sequence"/>
</dbReference>
<keyword evidence="5 6" id="KW-0249">Electron transport</keyword>
<keyword evidence="3 6" id="KW-0285">Flavoprotein</keyword>
<keyword evidence="4 6" id="KW-0288">FMN</keyword>
<evidence type="ECO:0000313" key="8">
    <source>
        <dbReference type="EMBL" id="MBN7773204.1"/>
    </source>
</evidence>
<dbReference type="GO" id="GO:0005886">
    <property type="term" value="C:plasma membrane"/>
    <property type="evidence" value="ECO:0007669"/>
    <property type="project" value="UniProtKB-SubCell"/>
</dbReference>
<keyword evidence="6" id="KW-0472">Membrane</keyword>
<evidence type="ECO:0000256" key="2">
    <source>
        <dbReference type="ARBA" id="ARBA00022553"/>
    </source>
</evidence>
<keyword evidence="6" id="KW-1133">Transmembrane helix</keyword>
<dbReference type="InterPro" id="IPR010209">
    <property type="entry name" value="Ion_transpt_RnfG/RsxG"/>
</dbReference>
<comment type="function">
    <text evidence="6">Part of a membrane-bound complex that couples electron transfer with translocation of ions across the membrane.</text>
</comment>
<keyword evidence="2 6" id="KW-0597">Phosphoprotein</keyword>
<keyword evidence="6" id="KW-1003">Cell membrane</keyword>
<keyword evidence="6" id="KW-0812">Transmembrane</keyword>
<dbReference type="PANTHER" id="PTHR36118">
    <property type="entry name" value="ION-TRANSLOCATING OXIDOREDUCTASE COMPLEX SUBUNIT G"/>
    <property type="match status" value="1"/>
</dbReference>
<evidence type="ECO:0000259" key="7">
    <source>
        <dbReference type="SMART" id="SM00900"/>
    </source>
</evidence>
<dbReference type="Pfam" id="PF04205">
    <property type="entry name" value="FMN_bind"/>
    <property type="match status" value="1"/>
</dbReference>
<comment type="subunit">
    <text evidence="6">The complex is composed of six subunits: RnfA, RnfB, RnfC, RnfD, RnfE and RnfG.</text>
</comment>
<dbReference type="GO" id="GO:0010181">
    <property type="term" value="F:FMN binding"/>
    <property type="evidence" value="ECO:0007669"/>
    <property type="project" value="InterPro"/>
</dbReference>
<dbReference type="HAMAP" id="MF_00479">
    <property type="entry name" value="RsxG_RnfG"/>
    <property type="match status" value="1"/>
</dbReference>
<dbReference type="EC" id="7.-.-.-" evidence="6"/>
<dbReference type="NCBIfam" id="TIGR01947">
    <property type="entry name" value="rnfG"/>
    <property type="match status" value="1"/>
</dbReference>
<dbReference type="AlphaFoldDB" id="A0A939IJ51"/>
<keyword evidence="1 6" id="KW-0813">Transport</keyword>
<dbReference type="SMART" id="SM00900">
    <property type="entry name" value="FMN_bind"/>
    <property type="match status" value="1"/>
</dbReference>
<reference evidence="8" key="1">
    <citation type="submission" date="2021-02" db="EMBL/GenBank/DDBJ databases">
        <title>Abyssanaerobacter marinus gen.nov., sp., nov, anaerobic bacterium isolated from the Onnuri vent field of Indian Ocean and suggestion of Mogibacteriaceae fam. nov., and proposal of reclassification of ambiguous this family's genus member.</title>
        <authorList>
            <person name="Kim Y.J."/>
            <person name="Yang J.-A."/>
        </authorList>
    </citation>
    <scope>NUCLEOTIDE SEQUENCE</scope>
    <source>
        <strain evidence="8">DSM 2634</strain>
    </source>
</reference>
<sequence length="187" mass="19496">MQNNSTFNEQIKPSLVLVLLCLVAAIALSQIYTITKPIIEKNAAKAADEARAVVLAEGDAFTPYDGELVDGVTEYYSANNGAGVAVTATAKSYGGLMTVMVGIDANGKITGVEVTNHSDTPGLGTKAMTVDYLSQYIGKTTGEIVTEDSIKNNKNLDAITGATISSNGVYHSVQEALKQFDAAGGVK</sequence>
<keyword evidence="9" id="KW-1185">Reference proteome</keyword>
<proteinExistence type="inferred from homology"/>
<name>A0A939IJ51_CLOAM</name>
<feature type="domain" description="FMN-binding" evidence="7">
    <location>
        <begin position="92"/>
        <end position="180"/>
    </location>
</feature>
<comment type="cofactor">
    <cofactor evidence="6">
        <name>FMN</name>
        <dbReference type="ChEBI" id="CHEBI:58210"/>
    </cofactor>
</comment>
<evidence type="ECO:0000256" key="6">
    <source>
        <dbReference type="HAMAP-Rule" id="MF_00479"/>
    </source>
</evidence>
<comment type="subcellular location">
    <subcellularLocation>
        <location evidence="6">Cell membrane</location>
        <topology evidence="6">Single-pass membrane protein</topology>
    </subcellularLocation>
</comment>
<dbReference type="EMBL" id="JAFJZZ010000002">
    <property type="protein sequence ID" value="MBN7773204.1"/>
    <property type="molecule type" value="Genomic_DNA"/>
</dbReference>
<dbReference type="GO" id="GO:0009055">
    <property type="term" value="F:electron transfer activity"/>
    <property type="evidence" value="ECO:0007669"/>
    <property type="project" value="InterPro"/>
</dbReference>
<evidence type="ECO:0000256" key="4">
    <source>
        <dbReference type="ARBA" id="ARBA00022643"/>
    </source>
</evidence>
<evidence type="ECO:0000256" key="3">
    <source>
        <dbReference type="ARBA" id="ARBA00022630"/>
    </source>
</evidence>
<organism evidence="8 9">
    <name type="scientific">Clostridium aminobutyricum</name>
    <dbReference type="NCBI Taxonomy" id="33953"/>
    <lineage>
        <taxon>Bacteria</taxon>
        <taxon>Bacillati</taxon>
        <taxon>Bacillota</taxon>
        <taxon>Clostridia</taxon>
        <taxon>Eubacteriales</taxon>
        <taxon>Clostridiaceae</taxon>
        <taxon>Clostridium</taxon>
    </lineage>
</organism>
<evidence type="ECO:0000256" key="5">
    <source>
        <dbReference type="ARBA" id="ARBA00022982"/>
    </source>
</evidence>
<comment type="caution">
    <text evidence="8">The sequence shown here is derived from an EMBL/GenBank/DDBJ whole genome shotgun (WGS) entry which is preliminary data.</text>
</comment>
<evidence type="ECO:0000256" key="1">
    <source>
        <dbReference type="ARBA" id="ARBA00022448"/>
    </source>
</evidence>
<accession>A0A939IJ51</accession>
<protein>
    <recommendedName>
        <fullName evidence="6">Ion-translocating oxidoreductase complex subunit G</fullName>
        <ecNumber evidence="6">7.-.-.-</ecNumber>
    </recommendedName>
    <alternativeName>
        <fullName evidence="6">Rnf electron transport complex subunit G</fullName>
    </alternativeName>
</protein>
<evidence type="ECO:0000313" key="9">
    <source>
        <dbReference type="Proteomes" id="UP000664545"/>
    </source>
</evidence>
<dbReference type="GO" id="GO:0022900">
    <property type="term" value="P:electron transport chain"/>
    <property type="evidence" value="ECO:0007669"/>
    <property type="project" value="UniProtKB-UniRule"/>
</dbReference>
<dbReference type="PANTHER" id="PTHR36118:SF1">
    <property type="entry name" value="ION-TRANSLOCATING OXIDOREDUCTASE COMPLEX SUBUNIT G"/>
    <property type="match status" value="1"/>
</dbReference>